<reference evidence="3 4" key="3">
    <citation type="submission" date="2019-11" db="EMBL/GenBank/DDBJ databases">
        <title>A de novo genome assembly of a pear dwarfing rootstock.</title>
        <authorList>
            <person name="Wang F."/>
            <person name="Wang J."/>
            <person name="Li S."/>
            <person name="Zhang Y."/>
            <person name="Fang M."/>
            <person name="Ma L."/>
            <person name="Zhao Y."/>
            <person name="Jiang S."/>
        </authorList>
    </citation>
    <scope>NUCLEOTIDE SEQUENCE [LARGE SCALE GENOMIC DNA]</scope>
    <source>
        <strain evidence="3">S2</strain>
        <tissue evidence="3">Leaf</tissue>
    </source>
</reference>
<protein>
    <submittedName>
        <fullName evidence="3">Glycine-rich cell wall structural protein 1</fullName>
    </submittedName>
</protein>
<proteinExistence type="predicted"/>
<comment type="caution">
    <text evidence="3">The sequence shown here is derived from an EMBL/GenBank/DDBJ whole genome shotgun (WGS) entry which is preliminary data.</text>
</comment>
<organism evidence="3 4">
    <name type="scientific">Pyrus ussuriensis x Pyrus communis</name>
    <dbReference type="NCBI Taxonomy" id="2448454"/>
    <lineage>
        <taxon>Eukaryota</taxon>
        <taxon>Viridiplantae</taxon>
        <taxon>Streptophyta</taxon>
        <taxon>Embryophyta</taxon>
        <taxon>Tracheophyta</taxon>
        <taxon>Spermatophyta</taxon>
        <taxon>Magnoliopsida</taxon>
        <taxon>eudicotyledons</taxon>
        <taxon>Gunneridae</taxon>
        <taxon>Pentapetalae</taxon>
        <taxon>rosids</taxon>
        <taxon>fabids</taxon>
        <taxon>Rosales</taxon>
        <taxon>Rosaceae</taxon>
        <taxon>Amygdaloideae</taxon>
        <taxon>Maleae</taxon>
        <taxon>Pyrus</taxon>
    </lineage>
</organism>
<evidence type="ECO:0000256" key="2">
    <source>
        <dbReference type="SAM" id="SignalP"/>
    </source>
</evidence>
<dbReference type="Proteomes" id="UP000327157">
    <property type="component" value="Chromosome 8"/>
</dbReference>
<feature type="chain" id="PRO_5024363753" evidence="2">
    <location>
        <begin position="25"/>
        <end position="159"/>
    </location>
</feature>
<feature type="signal peptide" evidence="2">
    <location>
        <begin position="1"/>
        <end position="24"/>
    </location>
</feature>
<evidence type="ECO:0000313" key="3">
    <source>
        <dbReference type="EMBL" id="KAB2628194.1"/>
    </source>
</evidence>
<feature type="compositionally biased region" description="Polar residues" evidence="1">
    <location>
        <begin position="32"/>
        <end position="46"/>
    </location>
</feature>
<feature type="region of interest" description="Disordered" evidence="1">
    <location>
        <begin position="25"/>
        <end position="47"/>
    </location>
</feature>
<keyword evidence="2" id="KW-0732">Signal</keyword>
<gene>
    <name evidence="3" type="ORF">D8674_032989</name>
</gene>
<reference evidence="4" key="2">
    <citation type="submission" date="2019-10" db="EMBL/GenBank/DDBJ databases">
        <title>A de novo genome assembly of a pear dwarfing rootstock.</title>
        <authorList>
            <person name="Wang F."/>
            <person name="Wang J."/>
            <person name="Li S."/>
            <person name="Zhang Y."/>
            <person name="Fang M."/>
            <person name="Ma L."/>
            <person name="Zhao Y."/>
            <person name="Jiang S."/>
        </authorList>
    </citation>
    <scope>NUCLEOTIDE SEQUENCE [LARGE SCALE GENOMIC DNA]</scope>
</reference>
<keyword evidence="4" id="KW-1185">Reference proteome</keyword>
<evidence type="ECO:0000256" key="1">
    <source>
        <dbReference type="SAM" id="MobiDB-lite"/>
    </source>
</evidence>
<feature type="region of interest" description="Disordered" evidence="1">
    <location>
        <begin position="119"/>
        <end position="159"/>
    </location>
</feature>
<evidence type="ECO:0000313" key="4">
    <source>
        <dbReference type="Proteomes" id="UP000327157"/>
    </source>
</evidence>
<accession>A0A5N5HXW0</accession>
<reference evidence="3 4" key="1">
    <citation type="submission" date="2019-09" db="EMBL/GenBank/DDBJ databases">
        <authorList>
            <person name="Ou C."/>
        </authorList>
    </citation>
    <scope>NUCLEOTIDE SEQUENCE [LARGE SCALE GENOMIC DNA]</scope>
    <source>
        <strain evidence="3">S2</strain>
        <tissue evidence="3">Leaf</tissue>
    </source>
</reference>
<dbReference type="AlphaFoldDB" id="A0A5N5HXW0"/>
<name>A0A5N5HXW0_9ROSA</name>
<dbReference type="EMBL" id="SMOL01000148">
    <property type="protein sequence ID" value="KAB2628194.1"/>
    <property type="molecule type" value="Genomic_DNA"/>
</dbReference>
<sequence length="159" mass="16646">MDGVVMRKLWVVLFILTAIVGSEAGGGKLENGTANSTHHEQGNTGSPFLAVAEIPSAGIGEEKEEEEAMHGVGVVAEKEVEVEKEEELVEAVVGGDGAEEEEGQGGGNGVVVVEKERVEEEEAAETVTMPTAARRGGWTRKSTCSESLHNACGRDDAKA</sequence>